<proteinExistence type="predicted"/>
<feature type="non-terminal residue" evidence="1">
    <location>
        <position position="184"/>
    </location>
</feature>
<evidence type="ECO:0000313" key="1">
    <source>
        <dbReference type="EMBL" id="KAJ4921606.1"/>
    </source>
</evidence>
<evidence type="ECO:0000313" key="2">
    <source>
        <dbReference type="Proteomes" id="UP001219934"/>
    </source>
</evidence>
<accession>A0AAD6ABE0</accession>
<dbReference type="Proteomes" id="UP001219934">
    <property type="component" value="Unassembled WGS sequence"/>
</dbReference>
<gene>
    <name evidence="1" type="ORF">JOQ06_022988</name>
</gene>
<organism evidence="1 2">
    <name type="scientific">Pogonophryne albipinna</name>
    <dbReference type="NCBI Taxonomy" id="1090488"/>
    <lineage>
        <taxon>Eukaryota</taxon>
        <taxon>Metazoa</taxon>
        <taxon>Chordata</taxon>
        <taxon>Craniata</taxon>
        <taxon>Vertebrata</taxon>
        <taxon>Euteleostomi</taxon>
        <taxon>Actinopterygii</taxon>
        <taxon>Neopterygii</taxon>
        <taxon>Teleostei</taxon>
        <taxon>Neoteleostei</taxon>
        <taxon>Acanthomorphata</taxon>
        <taxon>Eupercaria</taxon>
        <taxon>Perciformes</taxon>
        <taxon>Notothenioidei</taxon>
        <taxon>Pogonophryne</taxon>
    </lineage>
</organism>
<keyword evidence="2" id="KW-1185">Reference proteome</keyword>
<comment type="caution">
    <text evidence="1">The sequence shown here is derived from an EMBL/GenBank/DDBJ whole genome shotgun (WGS) entry which is preliminary data.</text>
</comment>
<feature type="non-terminal residue" evidence="1">
    <location>
        <position position="1"/>
    </location>
</feature>
<dbReference type="AlphaFoldDB" id="A0AAD6ABE0"/>
<dbReference type="EMBL" id="JAPTMU010000111">
    <property type="protein sequence ID" value="KAJ4921606.1"/>
    <property type="molecule type" value="Genomic_DNA"/>
</dbReference>
<name>A0AAD6ABE0_9TELE</name>
<protein>
    <submittedName>
        <fullName evidence="1">Uncharacterized protein</fullName>
    </submittedName>
</protein>
<sequence length="184" mass="20424">KIIFGGGTRVTVETKEEYKPSFYKLEDETTSLCLATGFSRIRAADKDKSEIFNNRTGAVRIEGDSLFNQVGYLSSDQRGLCETDGGPVDCDDSLQPDPQVNLVSLTVLGLRLLFMKTVVFNVLLTLRLWITSYCGHTGKHPDAVARCTEARQEVCVGVCGLSLRSYCCFYFLLLQEVAARCTEK</sequence>
<reference evidence="1" key="1">
    <citation type="submission" date="2022-11" db="EMBL/GenBank/DDBJ databases">
        <title>Chromosome-level genome of Pogonophryne albipinna.</title>
        <authorList>
            <person name="Jo E."/>
        </authorList>
    </citation>
    <scope>NUCLEOTIDE SEQUENCE</scope>
    <source>
        <strain evidence="1">SGF0006</strain>
        <tissue evidence="1">Muscle</tissue>
    </source>
</reference>